<comment type="caution">
    <text evidence="6">The sequence shown here is derived from an EMBL/GenBank/DDBJ whole genome shotgun (WGS) entry which is preliminary data.</text>
</comment>
<dbReference type="GO" id="GO:0016491">
    <property type="term" value="F:oxidoreductase activity"/>
    <property type="evidence" value="ECO:0007669"/>
    <property type="project" value="UniProtKB-KW"/>
</dbReference>
<evidence type="ECO:0000313" key="6">
    <source>
        <dbReference type="EMBL" id="EHO53768.1"/>
    </source>
</evidence>
<evidence type="ECO:0000313" key="7">
    <source>
        <dbReference type="Proteomes" id="UP000005025"/>
    </source>
</evidence>
<keyword evidence="3" id="KW-0560">Oxidoreductase</keyword>
<dbReference type="PANTHER" id="PTHR48267">
    <property type="entry name" value="CUPREDOXIN SUPERFAMILY PROTEIN"/>
    <property type="match status" value="1"/>
</dbReference>
<dbReference type="Proteomes" id="UP000005025">
    <property type="component" value="Unassembled WGS sequence"/>
</dbReference>
<dbReference type="InterPro" id="IPR045087">
    <property type="entry name" value="Cu-oxidase_fam"/>
</dbReference>
<gene>
    <name evidence="6" type="ORF">HMPREF9104_00417</name>
</gene>
<dbReference type="AlphaFoldDB" id="H1LCV3"/>
<dbReference type="InterPro" id="IPR002355">
    <property type="entry name" value="Cu_oxidase_Cu_BS"/>
</dbReference>
<dbReference type="CDD" id="cd13867">
    <property type="entry name" value="CuRO_2_CueO_FtsP"/>
    <property type="match status" value="1"/>
</dbReference>
<evidence type="ECO:0000256" key="1">
    <source>
        <dbReference type="ARBA" id="ARBA00010609"/>
    </source>
</evidence>
<dbReference type="Pfam" id="PF07732">
    <property type="entry name" value="Cu-oxidase_3"/>
    <property type="match status" value="1"/>
</dbReference>
<dbReference type="CDD" id="cd13890">
    <property type="entry name" value="CuRO_3_CueO_FtsP"/>
    <property type="match status" value="1"/>
</dbReference>
<dbReference type="InterPro" id="IPR008972">
    <property type="entry name" value="Cupredoxin"/>
</dbReference>
<dbReference type="SUPFAM" id="SSF49503">
    <property type="entry name" value="Cupredoxins"/>
    <property type="match status" value="2"/>
</dbReference>
<dbReference type="Pfam" id="PF07731">
    <property type="entry name" value="Cu-oxidase_2"/>
    <property type="match status" value="1"/>
</dbReference>
<dbReference type="InterPro" id="IPR011707">
    <property type="entry name" value="Cu-oxidase-like_N"/>
</dbReference>
<dbReference type="PATRIC" id="fig|797516.3.peg.377"/>
<evidence type="ECO:0000256" key="3">
    <source>
        <dbReference type="ARBA" id="ARBA00023002"/>
    </source>
</evidence>
<organism evidence="6 7">
    <name type="scientific">Lentilactobacillus kisonensis F0435</name>
    <dbReference type="NCBI Taxonomy" id="797516"/>
    <lineage>
        <taxon>Bacteria</taxon>
        <taxon>Bacillati</taxon>
        <taxon>Bacillota</taxon>
        <taxon>Bacilli</taxon>
        <taxon>Lactobacillales</taxon>
        <taxon>Lactobacillaceae</taxon>
        <taxon>Lentilactobacillus</taxon>
    </lineage>
</organism>
<sequence length="509" mass="57787">MRILMSNRKVYTDYFFDEPAYNTHDGGFIPLEAPKVPQKALAIPEPLKPDEETDTDMYYTVTAQTGEVQLLPGTKTKTWGFNAPLLGKTIIFKNGKTIHITLKNELPELTTFHWHGLNVPGPITDGGCHAPVYPGKSTQIEFKCHQPAATLWLHAHPCPSTAEHVWKGLATGVIVKDDIESKLPFPRNYGVDDIPLILQDRHFHENNQFDYLADYDPDGVQGPTPMINGTINPYFDVTTQRLRLRLLNGANRREWRLHFSDDLKFTQVASDGGVLPEPVDFTHLMLTCAERAEIIVNFGDYKPGDTVTLYCDDVPIVHFRIHQFTPDNTKIPDHLVDIPNPEVTPGTQVHKVVMSGMDEEVMMNDKKFDMQRIDDRQKVGNVEYWDISNTNDKSNGMVHPYHMHGTQFRVISRNGQAPYPNENGLKDTVGVNPGETVRLKVWFEHLGVFMNHCHIIEHEDGGMMAQFEVYDPDQPKTYKLMDMDTLMNAFAKERGVKVADLHIPGMDNM</sequence>
<evidence type="ECO:0000259" key="4">
    <source>
        <dbReference type="Pfam" id="PF07731"/>
    </source>
</evidence>
<dbReference type="GO" id="GO:0005507">
    <property type="term" value="F:copper ion binding"/>
    <property type="evidence" value="ECO:0007669"/>
    <property type="project" value="InterPro"/>
</dbReference>
<dbReference type="InterPro" id="IPR011706">
    <property type="entry name" value="Cu-oxidase_C"/>
</dbReference>
<name>H1LCV3_9LACO</name>
<reference evidence="6 7" key="1">
    <citation type="submission" date="2011-09" db="EMBL/GenBank/DDBJ databases">
        <authorList>
            <person name="Weinstock G."/>
            <person name="Sodergren E."/>
            <person name="Clifton S."/>
            <person name="Fulton L."/>
            <person name="Fulton B."/>
            <person name="Courtney L."/>
            <person name="Fronick C."/>
            <person name="Harrison M."/>
            <person name="Strong C."/>
            <person name="Farmer C."/>
            <person name="Delahaunty K."/>
            <person name="Markovic C."/>
            <person name="Hall O."/>
            <person name="Minx P."/>
            <person name="Tomlinson C."/>
            <person name="Mitreva M."/>
            <person name="Hou S."/>
            <person name="Chen J."/>
            <person name="Wollam A."/>
            <person name="Pepin K.H."/>
            <person name="Johnson M."/>
            <person name="Bhonagiri V."/>
            <person name="Zhang X."/>
            <person name="Suruliraj S."/>
            <person name="Warren W."/>
            <person name="Chinwalla A."/>
            <person name="Mardis E.R."/>
            <person name="Wilson R.K."/>
        </authorList>
    </citation>
    <scope>NUCLEOTIDE SEQUENCE [LARGE SCALE GENOMIC DNA]</scope>
    <source>
        <strain evidence="6 7">F0435</strain>
    </source>
</reference>
<evidence type="ECO:0000256" key="2">
    <source>
        <dbReference type="ARBA" id="ARBA00022723"/>
    </source>
</evidence>
<keyword evidence="2" id="KW-0479">Metal-binding</keyword>
<dbReference type="EMBL" id="AGRJ01000042">
    <property type="protein sequence ID" value="EHO53768.1"/>
    <property type="molecule type" value="Genomic_DNA"/>
</dbReference>
<accession>H1LCV3</accession>
<protein>
    <submittedName>
        <fullName evidence="6">Multicopper oxidase</fullName>
    </submittedName>
</protein>
<dbReference type="STRING" id="797516.HMPREF9104_00417"/>
<dbReference type="PANTHER" id="PTHR48267:SF1">
    <property type="entry name" value="BILIRUBIN OXIDASE"/>
    <property type="match status" value="1"/>
</dbReference>
<dbReference type="Gene3D" id="2.60.40.420">
    <property type="entry name" value="Cupredoxins - blue copper proteins"/>
    <property type="match status" value="3"/>
</dbReference>
<feature type="domain" description="Plastocyanin-like" evidence="4">
    <location>
        <begin position="349"/>
        <end position="471"/>
    </location>
</feature>
<evidence type="ECO:0000259" key="5">
    <source>
        <dbReference type="Pfam" id="PF07732"/>
    </source>
</evidence>
<proteinExistence type="inferred from homology"/>
<dbReference type="HOGENOM" id="CLU_009100_2_0_9"/>
<comment type="similarity">
    <text evidence="1">Belongs to the multicopper oxidase family.</text>
</comment>
<dbReference type="PROSITE" id="PS00080">
    <property type="entry name" value="MULTICOPPER_OXIDASE2"/>
    <property type="match status" value="1"/>
</dbReference>
<feature type="domain" description="Plastocyanin-like" evidence="5">
    <location>
        <begin position="63"/>
        <end position="178"/>
    </location>
</feature>